<sequence>MTTNEIDPVDTPDGDVPLSLSEYTQILEEIDNQPKAWRRQADKEMDYADGNQLKTELLQAQQALGIPPSMENLIGAALEGIRGYEEATRTDWRVTPNGQPGGQDVADAINFKLNEAERNARADDACSRAFYPQIGVGVGWVEVSKSDDPFGYPFQCLPINRNEIHWDMSDPSDDQLLRARWLRRQRWMHPSRLVRVFPEHKELIRRFGKSGTAWWNEYDGYDEGGQSTGLSRAADVAREWTIAEDRWYNPFNKEICASELWYRRWSDVIVLKSPDGRVVEFDRANPAHEHAIANNLVQFRRATVAKVRRSYWLGPHVLFDGPTPYAHRFFPYVPFWGFREDQTNVPFGYIRNMLYQQDTLNSGNSRLRWGMSAFRTVRTKGAVAMTDDQFRRTIGRLDADVVLDPAAMAQPGARFEVERDYQMNAQQLDMLNNARQAIERVNPAAAGAFSGRRGTATSGVQEATQVEQANQSLAHMMGNFKRGRTQVGELLLSMLVQDMGTEEQTIVIEGDAVRAKRVITINKPETDPETGLPYLSNDLQRTRLKVSLEDVPSTASFRGQQLQAMSETIKSLPAQYQAAAMPFMASLMDVPFKRELVESLRAAGAQETPEQVEQRIKQAVADALKQAGNDLKARELDMKERLTEAQIKQIMAQAVQTGVQAAFSAMQGGAQVAQMPMIAPIADKIMQGAGYQAPNPGGDDPNFPVPAQTAAMNIKSPYIQGQGPAAMEDATGVRENTSPAFPPVPQQASRGERGIETPTTADNIG</sequence>
<keyword evidence="3" id="KW-1185">Reference proteome</keyword>
<dbReference type="InterPro" id="IPR032427">
    <property type="entry name" value="P22_portal"/>
</dbReference>
<evidence type="ECO:0000256" key="1">
    <source>
        <dbReference type="SAM" id="MobiDB-lite"/>
    </source>
</evidence>
<accession>A0ABY9AL06</accession>
<evidence type="ECO:0000313" key="2">
    <source>
        <dbReference type="EMBL" id="WIY47375.1"/>
    </source>
</evidence>
<proteinExistence type="predicted"/>
<dbReference type="Proteomes" id="UP001242732">
    <property type="component" value="Chromosome"/>
</dbReference>
<dbReference type="EMBL" id="CP127363">
    <property type="protein sequence ID" value="WIY47375.1"/>
    <property type="molecule type" value="Genomic_DNA"/>
</dbReference>
<dbReference type="RefSeq" id="WP_011794835.1">
    <property type="nucleotide sequence ID" value="NZ_CP023687.1"/>
</dbReference>
<evidence type="ECO:0008006" key="4">
    <source>
        <dbReference type="Google" id="ProtNLM"/>
    </source>
</evidence>
<protein>
    <recommendedName>
        <fullName evidence="4">Phage associated protein</fullName>
    </recommendedName>
</protein>
<dbReference type="GeneID" id="79793259"/>
<evidence type="ECO:0000313" key="3">
    <source>
        <dbReference type="Proteomes" id="UP001242732"/>
    </source>
</evidence>
<reference evidence="2 3" key="1">
    <citation type="submission" date="2023-06" db="EMBL/GenBank/DDBJ databases">
        <authorList>
            <person name="Ham H."/>
            <person name="Park D.S."/>
        </authorList>
    </citation>
    <scope>NUCLEOTIDE SEQUENCE [LARGE SCALE GENOMIC DNA]</scope>
    <source>
        <strain evidence="2 3">KACC 17005</strain>
    </source>
</reference>
<dbReference type="Pfam" id="PF16510">
    <property type="entry name" value="P22_portal"/>
    <property type="match status" value="1"/>
</dbReference>
<feature type="region of interest" description="Disordered" evidence="1">
    <location>
        <begin position="722"/>
        <end position="765"/>
    </location>
</feature>
<name>A0ABY9AL06_PARCI</name>
<gene>
    <name evidence="2" type="ORF">QRO08_16225</name>
</gene>
<organism evidence="2 3">
    <name type="scientific">Paracidovorax citrulli</name>
    <name type="common">Acidovorax citrulli</name>
    <dbReference type="NCBI Taxonomy" id="80869"/>
    <lineage>
        <taxon>Bacteria</taxon>
        <taxon>Pseudomonadati</taxon>
        <taxon>Pseudomonadota</taxon>
        <taxon>Betaproteobacteria</taxon>
        <taxon>Burkholderiales</taxon>
        <taxon>Comamonadaceae</taxon>
        <taxon>Paracidovorax</taxon>
    </lineage>
</organism>